<dbReference type="EMBL" id="JBEOKT010000016">
    <property type="protein sequence ID" value="MER2998920.1"/>
    <property type="molecule type" value="Genomic_DNA"/>
</dbReference>
<feature type="signal peptide" evidence="1">
    <location>
        <begin position="1"/>
        <end position="22"/>
    </location>
</feature>
<sequence length="187" mass="20780">MFFFSLLLSLVTGYLAPAPAAAMPVAADKNTVSGQISWSADRRLSWDDFKALPDTLNPHHAVTAANLAVDANCAANKFNYTVKCVFVATESWSKNKQSQKLLHHEQLHFDLTEVHARMLRKKLLALGTSCTSANAKLTETVNKAFTNWKAEQDKFDELSRHGLDANVTATWEASINQRLKQLEKFGS</sequence>
<evidence type="ECO:0000256" key="1">
    <source>
        <dbReference type="SAM" id="SignalP"/>
    </source>
</evidence>
<reference evidence="2 3" key="1">
    <citation type="submission" date="2024-06" db="EMBL/GenBank/DDBJ databases">
        <title>Pontibacter populi HYL7-15.</title>
        <authorList>
            <person name="Kim M.K."/>
        </authorList>
    </citation>
    <scope>NUCLEOTIDE SEQUENCE [LARGE SCALE GENOMIC DNA]</scope>
    <source>
        <strain evidence="2 3">HYL7-15</strain>
    </source>
</reference>
<dbReference type="RefSeq" id="WP_350413423.1">
    <property type="nucleotide sequence ID" value="NZ_JBEOKT010000016.1"/>
</dbReference>
<gene>
    <name evidence="2" type="ORF">ABS362_15300</name>
</gene>
<keyword evidence="1" id="KW-0732">Signal</keyword>
<dbReference type="Pfam" id="PF06037">
    <property type="entry name" value="DUF922"/>
    <property type="match status" value="1"/>
</dbReference>
<evidence type="ECO:0000313" key="2">
    <source>
        <dbReference type="EMBL" id="MER2998920.1"/>
    </source>
</evidence>
<comment type="caution">
    <text evidence="2">The sequence shown here is derived from an EMBL/GenBank/DDBJ whole genome shotgun (WGS) entry which is preliminary data.</text>
</comment>
<protein>
    <submittedName>
        <fullName evidence="2">DUF922 domain-containing protein</fullName>
    </submittedName>
</protein>
<feature type="chain" id="PRO_5045924490" evidence="1">
    <location>
        <begin position="23"/>
        <end position="187"/>
    </location>
</feature>
<keyword evidence="3" id="KW-1185">Reference proteome</keyword>
<dbReference type="Proteomes" id="UP001476807">
    <property type="component" value="Unassembled WGS sequence"/>
</dbReference>
<dbReference type="InterPro" id="IPR010321">
    <property type="entry name" value="DUF922"/>
</dbReference>
<accession>A0ABV1RY29</accession>
<name>A0ABV1RY29_9BACT</name>
<proteinExistence type="predicted"/>
<evidence type="ECO:0000313" key="3">
    <source>
        <dbReference type="Proteomes" id="UP001476807"/>
    </source>
</evidence>
<organism evidence="2 3">
    <name type="scientific">Pontibacter populi</name>
    <dbReference type="NCBI Taxonomy" id="890055"/>
    <lineage>
        <taxon>Bacteria</taxon>
        <taxon>Pseudomonadati</taxon>
        <taxon>Bacteroidota</taxon>
        <taxon>Cytophagia</taxon>
        <taxon>Cytophagales</taxon>
        <taxon>Hymenobacteraceae</taxon>
        <taxon>Pontibacter</taxon>
    </lineage>
</organism>